<dbReference type="Proteomes" id="UP000282613">
    <property type="component" value="Unassembled WGS sequence"/>
</dbReference>
<evidence type="ECO:0000313" key="2">
    <source>
        <dbReference type="Proteomes" id="UP000282613"/>
    </source>
</evidence>
<reference evidence="1 2" key="2">
    <citation type="submission" date="2018-11" db="EMBL/GenBank/DDBJ databases">
        <authorList>
            <consortium name="Pathogen Informatics"/>
        </authorList>
    </citation>
    <scope>NUCLEOTIDE SEQUENCE [LARGE SCALE GENOMIC DNA]</scope>
</reference>
<dbReference type="AlphaFoldDB" id="A0A0R3W1K8"/>
<proteinExistence type="predicted"/>
<protein>
    <submittedName>
        <fullName evidence="1 3">Uncharacterized protein</fullName>
    </submittedName>
</protein>
<dbReference type="WBParaSite" id="TASK_0000362301-mRNA-1">
    <property type="protein sequence ID" value="TASK_0000362301-mRNA-1"/>
    <property type="gene ID" value="TASK_0000362301"/>
</dbReference>
<evidence type="ECO:0000313" key="3">
    <source>
        <dbReference type="WBParaSite" id="TASK_0000362301-mRNA-1"/>
    </source>
</evidence>
<sequence length="78" mass="8260">MGGQKRELRAGEIYAMSRNTGHKFVPSAAAAIAAAASGGRMRRERGERAEAEADVVCCVISISPCEEPIVTLRNVKSA</sequence>
<dbReference type="EMBL" id="UYRS01018306">
    <property type="protein sequence ID" value="VDK32097.1"/>
    <property type="molecule type" value="Genomic_DNA"/>
</dbReference>
<evidence type="ECO:0000313" key="1">
    <source>
        <dbReference type="EMBL" id="VDK32097.1"/>
    </source>
</evidence>
<organism evidence="3">
    <name type="scientific">Taenia asiatica</name>
    <name type="common">Asian tapeworm</name>
    <dbReference type="NCBI Taxonomy" id="60517"/>
    <lineage>
        <taxon>Eukaryota</taxon>
        <taxon>Metazoa</taxon>
        <taxon>Spiralia</taxon>
        <taxon>Lophotrochozoa</taxon>
        <taxon>Platyhelminthes</taxon>
        <taxon>Cestoda</taxon>
        <taxon>Eucestoda</taxon>
        <taxon>Cyclophyllidea</taxon>
        <taxon>Taeniidae</taxon>
        <taxon>Taenia</taxon>
    </lineage>
</organism>
<gene>
    <name evidence="1" type="ORF">TASK_LOCUS3624</name>
</gene>
<name>A0A0R3W1K8_TAEAS</name>
<keyword evidence="2" id="KW-1185">Reference proteome</keyword>
<reference evidence="3" key="1">
    <citation type="submission" date="2017-02" db="UniProtKB">
        <authorList>
            <consortium name="WormBaseParasite"/>
        </authorList>
    </citation>
    <scope>IDENTIFICATION</scope>
</reference>
<accession>A0A0R3W1K8</accession>